<keyword evidence="2" id="KW-1185">Reference proteome</keyword>
<dbReference type="AlphaFoldDB" id="A0A844ZGT5"/>
<accession>A0A844ZGT5</accession>
<evidence type="ECO:0000313" key="1">
    <source>
        <dbReference type="EMBL" id="MXO86177.1"/>
    </source>
</evidence>
<dbReference type="Proteomes" id="UP000433104">
    <property type="component" value="Unassembled WGS sequence"/>
</dbReference>
<protein>
    <recommendedName>
        <fullName evidence="3">Phage gp6-like head-tail connector protein</fullName>
    </recommendedName>
</protein>
<proteinExistence type="predicted"/>
<evidence type="ECO:0008006" key="3">
    <source>
        <dbReference type="Google" id="ProtNLM"/>
    </source>
</evidence>
<reference evidence="1 2" key="1">
    <citation type="submission" date="2019-12" db="EMBL/GenBank/DDBJ databases">
        <title>Genomic-based taxomic classification of the family Erythrobacteraceae.</title>
        <authorList>
            <person name="Xu L."/>
        </authorList>
    </citation>
    <scope>NUCLEOTIDE SEQUENCE [LARGE SCALE GENOMIC DNA]</scope>
    <source>
        <strain evidence="1 2">MCCC 1A09962</strain>
    </source>
</reference>
<evidence type="ECO:0000313" key="2">
    <source>
        <dbReference type="Proteomes" id="UP000433104"/>
    </source>
</evidence>
<dbReference type="OrthoDB" id="8478788at2"/>
<name>A0A844ZGT5_9SPHN</name>
<comment type="caution">
    <text evidence="1">The sequence shown here is derived from an EMBL/GenBank/DDBJ whole genome shotgun (WGS) entry which is preliminary data.</text>
</comment>
<sequence>MNRAFVVPADFGGDPLDELKQWLVIANSAQDALLDTLLRSAASLCETFTGSLPLAAVCEERLPVSLDWQRLGTRPVTQITEIAALGSTGNRKILSPASWEARIEADGTGFVKLIDRPDALRVSARFSAGLAEDWSRLDPALRQGIVRLAAHSYRERDEGSAAGPPAAVAALWRPHRRVRLL</sequence>
<gene>
    <name evidence="1" type="ORF">GRI38_09060</name>
</gene>
<organism evidence="1 2">
    <name type="scientific">Parapontixanthobacter aurantiacus</name>
    <dbReference type="NCBI Taxonomy" id="1463599"/>
    <lineage>
        <taxon>Bacteria</taxon>
        <taxon>Pseudomonadati</taxon>
        <taxon>Pseudomonadota</taxon>
        <taxon>Alphaproteobacteria</taxon>
        <taxon>Sphingomonadales</taxon>
        <taxon>Erythrobacteraceae</taxon>
        <taxon>Parapontixanthobacter</taxon>
    </lineage>
</organism>
<dbReference type="CDD" id="cd08054">
    <property type="entry name" value="gp6"/>
    <property type="match status" value="1"/>
</dbReference>
<dbReference type="EMBL" id="WTYW01000002">
    <property type="protein sequence ID" value="MXO86177.1"/>
    <property type="molecule type" value="Genomic_DNA"/>
</dbReference>
<dbReference type="InterPro" id="IPR011738">
    <property type="entry name" value="Phage_CHP"/>
</dbReference>
<dbReference type="RefSeq" id="WP_160682805.1">
    <property type="nucleotide sequence ID" value="NZ_WTYW01000002.1"/>
</dbReference>
<dbReference type="Gene3D" id="1.10.3230.30">
    <property type="entry name" value="Phage gp6-like head-tail connector protein"/>
    <property type="match status" value="1"/>
</dbReference>
<dbReference type="NCBIfam" id="TIGR02215">
    <property type="entry name" value="phage_chp_gp8"/>
    <property type="match status" value="1"/>
</dbReference>